<keyword evidence="3" id="KW-1185">Reference proteome</keyword>
<protein>
    <submittedName>
        <fullName evidence="2">Uncharacterized protein</fullName>
    </submittedName>
</protein>
<comment type="caution">
    <text evidence="2">The sequence shown here is derived from an EMBL/GenBank/DDBJ whole genome shotgun (WGS) entry which is preliminary data.</text>
</comment>
<evidence type="ECO:0000256" key="1">
    <source>
        <dbReference type="SAM" id="MobiDB-lite"/>
    </source>
</evidence>
<dbReference type="AlphaFoldDB" id="A0A4S4FRC4"/>
<sequence length="87" mass="8931">MSESQGISAADTAGAANTTGGSGDPHVHSTGEGTTGTDDEKRRGLEEQIAADAAMGHLSGTAEEELAQRSKEIDDNADQSEDQTRLS</sequence>
<evidence type="ECO:0000313" key="3">
    <source>
        <dbReference type="Proteomes" id="UP000309133"/>
    </source>
</evidence>
<dbReference type="Proteomes" id="UP000309133">
    <property type="component" value="Unassembled WGS sequence"/>
</dbReference>
<dbReference type="RefSeq" id="WP_136425961.1">
    <property type="nucleotide sequence ID" value="NZ_SSSM01000001.1"/>
</dbReference>
<organism evidence="2 3">
    <name type="scientific">Naasia lichenicola</name>
    <dbReference type="NCBI Taxonomy" id="2565933"/>
    <lineage>
        <taxon>Bacteria</taxon>
        <taxon>Bacillati</taxon>
        <taxon>Actinomycetota</taxon>
        <taxon>Actinomycetes</taxon>
        <taxon>Micrococcales</taxon>
        <taxon>Microbacteriaceae</taxon>
        <taxon>Naasia</taxon>
    </lineage>
</organism>
<reference evidence="2 3" key="1">
    <citation type="submission" date="2019-04" db="EMBL/GenBank/DDBJ databases">
        <authorList>
            <person name="Jiang L."/>
        </authorList>
    </citation>
    <scope>NUCLEOTIDE SEQUENCE [LARGE SCALE GENOMIC DNA]</scope>
    <source>
        <strain evidence="2 3">YIM 131853</strain>
    </source>
</reference>
<feature type="region of interest" description="Disordered" evidence="1">
    <location>
        <begin position="1"/>
        <end position="87"/>
    </location>
</feature>
<gene>
    <name evidence="2" type="ORF">E6C64_02160</name>
</gene>
<dbReference type="EMBL" id="SSSM01000001">
    <property type="protein sequence ID" value="THG33180.1"/>
    <property type="molecule type" value="Genomic_DNA"/>
</dbReference>
<proteinExistence type="predicted"/>
<evidence type="ECO:0000313" key="2">
    <source>
        <dbReference type="EMBL" id="THG33180.1"/>
    </source>
</evidence>
<name>A0A4S4FRC4_9MICO</name>
<accession>A0A4S4FRC4</accession>
<feature type="compositionally biased region" description="Low complexity" evidence="1">
    <location>
        <begin position="1"/>
        <end position="19"/>
    </location>
</feature>